<keyword evidence="6 8" id="KW-1133">Transmembrane helix</keyword>
<evidence type="ECO:0000256" key="4">
    <source>
        <dbReference type="ARBA" id="ARBA00022475"/>
    </source>
</evidence>
<dbReference type="Proteomes" id="UP000634435">
    <property type="component" value="Unassembled WGS sequence"/>
</dbReference>
<comment type="caution">
    <text evidence="9">The sequence shown here is derived from an EMBL/GenBank/DDBJ whole genome shotgun (WGS) entry which is preliminary data.</text>
</comment>
<evidence type="ECO:0000256" key="5">
    <source>
        <dbReference type="ARBA" id="ARBA00022692"/>
    </source>
</evidence>
<comment type="similarity">
    <text evidence="2">Belongs to the BCCT transporter (TC 2.A.15) family.</text>
</comment>
<evidence type="ECO:0000256" key="3">
    <source>
        <dbReference type="ARBA" id="ARBA00022448"/>
    </source>
</evidence>
<proteinExistence type="inferred from homology"/>
<gene>
    <name evidence="9" type="ORF">GCM10007111_41950</name>
</gene>
<feature type="transmembrane region" description="Helical" evidence="8">
    <location>
        <begin position="12"/>
        <end position="39"/>
    </location>
</feature>
<evidence type="ECO:0000313" key="10">
    <source>
        <dbReference type="Proteomes" id="UP000634435"/>
    </source>
</evidence>
<evidence type="ECO:0000256" key="2">
    <source>
        <dbReference type="ARBA" id="ARBA00005658"/>
    </source>
</evidence>
<dbReference type="Pfam" id="PF02028">
    <property type="entry name" value="BCCT"/>
    <property type="match status" value="1"/>
</dbReference>
<keyword evidence="4" id="KW-1003">Cell membrane</keyword>
<reference evidence="10" key="1">
    <citation type="journal article" date="2019" name="Int. J. Syst. Evol. Microbiol.">
        <title>The Global Catalogue of Microorganisms (GCM) 10K type strain sequencing project: providing services to taxonomists for standard genome sequencing and annotation.</title>
        <authorList>
            <consortium name="The Broad Institute Genomics Platform"/>
            <consortium name="The Broad Institute Genome Sequencing Center for Infectious Disease"/>
            <person name="Wu L."/>
            <person name="Ma J."/>
        </authorList>
    </citation>
    <scope>NUCLEOTIDE SEQUENCE [LARGE SCALE GENOMIC DNA]</scope>
    <source>
        <strain evidence="10">JCM 30071</strain>
    </source>
</reference>
<evidence type="ECO:0000313" key="9">
    <source>
        <dbReference type="EMBL" id="GGJ76006.1"/>
    </source>
</evidence>
<dbReference type="PANTHER" id="PTHR30047:SF7">
    <property type="entry name" value="HIGH-AFFINITY CHOLINE TRANSPORT PROTEIN"/>
    <property type="match status" value="1"/>
</dbReference>
<feature type="transmembrane region" description="Helical" evidence="8">
    <location>
        <begin position="68"/>
        <end position="88"/>
    </location>
</feature>
<evidence type="ECO:0008006" key="11">
    <source>
        <dbReference type="Google" id="ProtNLM"/>
    </source>
</evidence>
<organism evidence="9 10">
    <name type="scientific">Virgibacillus kapii</name>
    <dbReference type="NCBI Taxonomy" id="1638645"/>
    <lineage>
        <taxon>Bacteria</taxon>
        <taxon>Bacillati</taxon>
        <taxon>Bacillota</taxon>
        <taxon>Bacilli</taxon>
        <taxon>Bacillales</taxon>
        <taxon>Bacillaceae</taxon>
        <taxon>Virgibacillus</taxon>
    </lineage>
</organism>
<keyword evidence="3" id="KW-0813">Transport</keyword>
<name>A0ABQ2E0B5_9BACI</name>
<evidence type="ECO:0000256" key="8">
    <source>
        <dbReference type="SAM" id="Phobius"/>
    </source>
</evidence>
<keyword evidence="7 8" id="KW-0472">Membrane</keyword>
<sequence length="133" mass="14281">MLDIVSNQGAMTAIPAILTSLPLSNIILVLFIVIAMIFLTTTLDSTTYTIASYAGTENMSKAEPSKHLRIIVAAVIAVLSLILMRIGGLAPLEVVSGLMGIPIIAIQLLTIYAAKKMIDEDKAWQTNVRAKNK</sequence>
<feature type="transmembrane region" description="Helical" evidence="8">
    <location>
        <begin position="94"/>
        <end position="114"/>
    </location>
</feature>
<keyword evidence="5 8" id="KW-0812">Transmembrane</keyword>
<evidence type="ECO:0000256" key="7">
    <source>
        <dbReference type="ARBA" id="ARBA00023136"/>
    </source>
</evidence>
<protein>
    <recommendedName>
        <fullName evidence="11">BCCT family transporter</fullName>
    </recommendedName>
</protein>
<evidence type="ECO:0000256" key="1">
    <source>
        <dbReference type="ARBA" id="ARBA00004651"/>
    </source>
</evidence>
<dbReference type="PANTHER" id="PTHR30047">
    <property type="entry name" value="HIGH-AFFINITY CHOLINE TRANSPORT PROTEIN-RELATED"/>
    <property type="match status" value="1"/>
</dbReference>
<dbReference type="InterPro" id="IPR000060">
    <property type="entry name" value="BCCT_transptr"/>
</dbReference>
<dbReference type="EMBL" id="BMPN01000011">
    <property type="protein sequence ID" value="GGJ76006.1"/>
    <property type="molecule type" value="Genomic_DNA"/>
</dbReference>
<evidence type="ECO:0000256" key="6">
    <source>
        <dbReference type="ARBA" id="ARBA00022989"/>
    </source>
</evidence>
<comment type="subcellular location">
    <subcellularLocation>
        <location evidence="1">Cell membrane</location>
        <topology evidence="1">Multi-pass membrane protein</topology>
    </subcellularLocation>
</comment>
<accession>A0ABQ2E0B5</accession>
<keyword evidence="10" id="KW-1185">Reference proteome</keyword>